<protein>
    <recommendedName>
        <fullName evidence="1">AAA domain-containing protein</fullName>
    </recommendedName>
</protein>
<dbReference type="Gene3D" id="3.40.50.300">
    <property type="entry name" value="P-loop containing nucleotide triphosphate hydrolases"/>
    <property type="match status" value="1"/>
</dbReference>
<dbReference type="EMBL" id="ASSY01000005">
    <property type="protein sequence ID" value="EOS52554.1"/>
    <property type="molecule type" value="Genomic_DNA"/>
</dbReference>
<organism evidence="2 3">
    <name type="scientific">Adlercreutzia caecimuris B7</name>
    <dbReference type="NCBI Taxonomy" id="1235794"/>
    <lineage>
        <taxon>Bacteria</taxon>
        <taxon>Bacillati</taxon>
        <taxon>Actinomycetota</taxon>
        <taxon>Coriobacteriia</taxon>
        <taxon>Eggerthellales</taxon>
        <taxon>Eggerthellaceae</taxon>
        <taxon>Adlercreutzia</taxon>
    </lineage>
</organism>
<gene>
    <name evidence="2" type="ORF">C811_00590</name>
</gene>
<dbReference type="InterPro" id="IPR050678">
    <property type="entry name" value="DNA_Partitioning_ATPase"/>
</dbReference>
<dbReference type="InterPro" id="IPR027417">
    <property type="entry name" value="P-loop_NTPase"/>
</dbReference>
<dbReference type="Pfam" id="PF13614">
    <property type="entry name" value="AAA_31"/>
    <property type="match status" value="1"/>
</dbReference>
<proteinExistence type="predicted"/>
<dbReference type="PANTHER" id="PTHR13696">
    <property type="entry name" value="P-LOOP CONTAINING NUCLEOSIDE TRIPHOSPHATE HYDROLASE"/>
    <property type="match status" value="1"/>
</dbReference>
<feature type="domain" description="AAA" evidence="1">
    <location>
        <begin position="1"/>
        <end position="176"/>
    </location>
</feature>
<name>R9L159_9ACTN</name>
<dbReference type="Proteomes" id="UP000014204">
    <property type="component" value="Unassembled WGS sequence"/>
</dbReference>
<dbReference type="InterPro" id="IPR025669">
    <property type="entry name" value="AAA_dom"/>
</dbReference>
<evidence type="ECO:0000313" key="2">
    <source>
        <dbReference type="EMBL" id="EOS52554.1"/>
    </source>
</evidence>
<dbReference type="AlphaFoldDB" id="R9L159"/>
<dbReference type="RefSeq" id="WP_016308818.1">
    <property type="nucleotide sequence ID" value="NZ_KE159646.1"/>
</dbReference>
<dbReference type="eggNOG" id="COG1192">
    <property type="taxonomic scope" value="Bacteria"/>
</dbReference>
<evidence type="ECO:0000259" key="1">
    <source>
        <dbReference type="Pfam" id="PF13614"/>
    </source>
</evidence>
<dbReference type="HOGENOM" id="CLU_037612_1_4_11"/>
<accession>R9L159</accession>
<keyword evidence="3" id="KW-1185">Reference proteome</keyword>
<evidence type="ECO:0000313" key="3">
    <source>
        <dbReference type="Proteomes" id="UP000014204"/>
    </source>
</evidence>
<dbReference type="PATRIC" id="fig|1235794.3.peg.573"/>
<sequence>MRTVAFVNHKGGVGKTACSLSFAEGLARKGFKVVLADLDQQMNATQCAGYRDTEGKNTVYDMLMGAKTAAETIQDAPFGAILPGDVLVADAEAELSRLDTPLMMLKDSLESIESYGYDYCIIDCPPSLGYVTRNAMVAADDLVVVVQPDEASVTGFARIWEACERTRSNRHLNPSLNLSGILLNGFDWNRRLSKRMACELPGFAAEFGTRLFNTKIRSCEALRQAQASSKSVFEYAPACNAAVDFSEFVEEYLEGEGRAA</sequence>
<comment type="caution">
    <text evidence="2">The sequence shown here is derived from an EMBL/GenBank/DDBJ whole genome shotgun (WGS) entry which is preliminary data.</text>
</comment>
<dbReference type="OrthoDB" id="345269at2"/>
<reference evidence="2 3" key="1">
    <citation type="submission" date="2013-04" db="EMBL/GenBank/DDBJ databases">
        <title>The Genome Sequence of Enterorhabdus caecimuris B7.</title>
        <authorList>
            <consortium name="The Broad Institute Genomics Platform"/>
            <consortium name="The Broad Institute Genome Sequencing Center for Infectious Disease"/>
            <person name="Earl A."/>
            <person name="Xavier R."/>
            <person name="Elson C."/>
            <person name="Duck W."/>
            <person name="Walker B."/>
            <person name="Young S."/>
            <person name="Zeng Q."/>
            <person name="Gargeya S."/>
            <person name="Fitzgerald M."/>
            <person name="Haas B."/>
            <person name="Abouelleil A."/>
            <person name="Allen A.W."/>
            <person name="Alvarado L."/>
            <person name="Arachchi H.M."/>
            <person name="Berlin A.M."/>
            <person name="Chapman S.B."/>
            <person name="Gainer-Dewar J."/>
            <person name="Goldberg J."/>
            <person name="Griggs A."/>
            <person name="Gujja S."/>
            <person name="Hansen M."/>
            <person name="Howarth C."/>
            <person name="Imamovic A."/>
            <person name="Ireland A."/>
            <person name="Larimer J."/>
            <person name="McCowan C."/>
            <person name="Murphy C."/>
            <person name="Pearson M."/>
            <person name="Poon T.W."/>
            <person name="Priest M."/>
            <person name="Roberts A."/>
            <person name="Saif S."/>
            <person name="Shea T."/>
            <person name="Sisk P."/>
            <person name="Sykes S."/>
            <person name="Wortman J."/>
            <person name="Nusbaum C."/>
            <person name="Birren B."/>
        </authorList>
    </citation>
    <scope>NUCLEOTIDE SEQUENCE [LARGE SCALE GENOMIC DNA]</scope>
    <source>
        <strain evidence="2 3">B7</strain>
    </source>
</reference>
<dbReference type="CDD" id="cd02042">
    <property type="entry name" value="ParAB_family"/>
    <property type="match status" value="1"/>
</dbReference>
<dbReference type="PANTHER" id="PTHR13696:SF52">
    <property type="entry name" value="PARA FAMILY PROTEIN CT_582"/>
    <property type="match status" value="1"/>
</dbReference>
<dbReference type="SUPFAM" id="SSF52540">
    <property type="entry name" value="P-loop containing nucleoside triphosphate hydrolases"/>
    <property type="match status" value="1"/>
</dbReference>
<dbReference type="STRING" id="1235794.C811_00590"/>
<dbReference type="GeneID" id="82190196"/>